<sequence length="333" mass="36816">MTIGEFPTTTTVPDDETLLAAVRLAARAPSVHNSQPWRWVFDGTRLHLYGDSDRQLYATDPHGRQWVISCGAALHHMRIAFAARGWHTDTVRLPDQDRPNHLATIRFHPGPRADATAERQAHAIELRYTDRLPLREPDGWRELVPRLRQLAAPHDVAFDVLNGNGRMRLIDASRKAAAARRYDPMYRDELNSWAGGSEVLEGVPAAALVSETERHRVEIARAFPAAEDAERRAGLTDAAALAVLGTHDDSPLRWLHTGKALSAVLLECAAAGLASCALTHVTELPATRRDLADLLPHRILPQVVLRVGGAPESEQRPQTPRLPLSEIFTVERG</sequence>
<organism evidence="1 2">
    <name type="scientific">Nocardia seriolae</name>
    <dbReference type="NCBI Taxonomy" id="37332"/>
    <lineage>
        <taxon>Bacteria</taxon>
        <taxon>Bacillati</taxon>
        <taxon>Actinomycetota</taxon>
        <taxon>Actinomycetes</taxon>
        <taxon>Mycobacteriales</taxon>
        <taxon>Nocardiaceae</taxon>
        <taxon>Nocardia</taxon>
    </lineage>
</organism>
<evidence type="ECO:0000313" key="2">
    <source>
        <dbReference type="Proteomes" id="UP000180166"/>
    </source>
</evidence>
<accession>A0ABC8AWK0</accession>
<dbReference type="SUPFAM" id="SSF55469">
    <property type="entry name" value="FMN-dependent nitroreductase-like"/>
    <property type="match status" value="2"/>
</dbReference>
<dbReference type="AlphaFoldDB" id="A0ABC8AWK0"/>
<dbReference type="InterPro" id="IPR000415">
    <property type="entry name" value="Nitroreductase-like"/>
</dbReference>
<dbReference type="Gene3D" id="3.40.109.10">
    <property type="entry name" value="NADH Oxidase"/>
    <property type="match status" value="2"/>
</dbReference>
<dbReference type="PANTHER" id="PTHR23026">
    <property type="entry name" value="NADPH NITROREDUCTASE"/>
    <property type="match status" value="1"/>
</dbReference>
<dbReference type="InterPro" id="IPR050627">
    <property type="entry name" value="Nitroreductase/BluB"/>
</dbReference>
<dbReference type="EMBL" id="CP017839">
    <property type="protein sequence ID" value="APA98451.1"/>
    <property type="molecule type" value="Genomic_DNA"/>
</dbReference>
<dbReference type="Proteomes" id="UP000180166">
    <property type="component" value="Chromosome"/>
</dbReference>
<dbReference type="KEGG" id="nsr:NS506_04403"/>
<proteinExistence type="predicted"/>
<name>A0ABC8AWK0_9NOCA</name>
<dbReference type="NCBIfam" id="NF047509">
    <property type="entry name" value="Rv3131_FMN_oxido"/>
    <property type="match status" value="1"/>
</dbReference>
<gene>
    <name evidence="1" type="ORF">NS506_04403</name>
</gene>
<dbReference type="PANTHER" id="PTHR23026:SF123">
    <property type="entry name" value="NAD(P)H NITROREDUCTASE RV3131-RELATED"/>
    <property type="match status" value="1"/>
</dbReference>
<protein>
    <submittedName>
        <fullName evidence="1">NAD(P)H nitroreductase acg</fullName>
    </submittedName>
</protein>
<evidence type="ECO:0000313" key="1">
    <source>
        <dbReference type="EMBL" id="APA98451.1"/>
    </source>
</evidence>
<reference evidence="1 2" key="1">
    <citation type="submission" date="2016-10" db="EMBL/GenBank/DDBJ databases">
        <title>Genome sequence of Nocardia seriolae strain EM150506, isolated from Anguila japonica.</title>
        <authorList>
            <person name="Han H.-J."/>
        </authorList>
    </citation>
    <scope>NUCLEOTIDE SEQUENCE [LARGE SCALE GENOMIC DNA]</scope>
    <source>
        <strain evidence="1 2">EM150506</strain>
    </source>
</reference>
<dbReference type="RefSeq" id="WP_071344119.1">
    <property type="nucleotide sequence ID" value="NZ_CP017839.1"/>
</dbReference>